<dbReference type="EMBL" id="KN818373">
    <property type="protein sequence ID" value="KIL57344.1"/>
    <property type="molecule type" value="Genomic_DNA"/>
</dbReference>
<gene>
    <name evidence="1" type="ORF">M378DRAFT_171851</name>
</gene>
<keyword evidence="2" id="KW-1185">Reference proteome</keyword>
<dbReference type="Proteomes" id="UP000054549">
    <property type="component" value="Unassembled WGS sequence"/>
</dbReference>
<dbReference type="HOGENOM" id="CLU_2132901_0_0_1"/>
<dbReference type="InParanoid" id="A0A0C2STH8"/>
<sequence length="113" mass="12542">MLSAAEAELDVFQFWPRTLCDTACEGLAGRKASLAPTQRNSEGGPHCVSLSVRVRPTTQAVDVPHLGHTDVLGRDPFTLKLEQTLYQSDRLIAFVQFQVLLSTLKLKPHTERL</sequence>
<name>A0A0C2STH8_AMAMK</name>
<proteinExistence type="predicted"/>
<evidence type="ECO:0000313" key="1">
    <source>
        <dbReference type="EMBL" id="KIL57344.1"/>
    </source>
</evidence>
<reference evidence="1 2" key="1">
    <citation type="submission" date="2014-04" db="EMBL/GenBank/DDBJ databases">
        <title>Evolutionary Origins and Diversification of the Mycorrhizal Mutualists.</title>
        <authorList>
            <consortium name="DOE Joint Genome Institute"/>
            <consortium name="Mycorrhizal Genomics Consortium"/>
            <person name="Kohler A."/>
            <person name="Kuo A."/>
            <person name="Nagy L.G."/>
            <person name="Floudas D."/>
            <person name="Copeland A."/>
            <person name="Barry K.W."/>
            <person name="Cichocki N."/>
            <person name="Veneault-Fourrey C."/>
            <person name="LaButti K."/>
            <person name="Lindquist E.A."/>
            <person name="Lipzen A."/>
            <person name="Lundell T."/>
            <person name="Morin E."/>
            <person name="Murat C."/>
            <person name="Riley R."/>
            <person name="Ohm R."/>
            <person name="Sun H."/>
            <person name="Tunlid A."/>
            <person name="Henrissat B."/>
            <person name="Grigoriev I.V."/>
            <person name="Hibbett D.S."/>
            <person name="Martin F."/>
        </authorList>
    </citation>
    <scope>NUCLEOTIDE SEQUENCE [LARGE SCALE GENOMIC DNA]</scope>
    <source>
        <strain evidence="1 2">Koide BX008</strain>
    </source>
</reference>
<dbReference type="AlphaFoldDB" id="A0A0C2STH8"/>
<evidence type="ECO:0000313" key="2">
    <source>
        <dbReference type="Proteomes" id="UP000054549"/>
    </source>
</evidence>
<accession>A0A0C2STH8</accession>
<organism evidence="1 2">
    <name type="scientific">Amanita muscaria (strain Koide BX008)</name>
    <dbReference type="NCBI Taxonomy" id="946122"/>
    <lineage>
        <taxon>Eukaryota</taxon>
        <taxon>Fungi</taxon>
        <taxon>Dikarya</taxon>
        <taxon>Basidiomycota</taxon>
        <taxon>Agaricomycotina</taxon>
        <taxon>Agaricomycetes</taxon>
        <taxon>Agaricomycetidae</taxon>
        <taxon>Agaricales</taxon>
        <taxon>Pluteineae</taxon>
        <taxon>Amanitaceae</taxon>
        <taxon>Amanita</taxon>
    </lineage>
</organism>
<protein>
    <submittedName>
        <fullName evidence="1">Uncharacterized protein</fullName>
    </submittedName>
</protein>